<dbReference type="InterPro" id="IPR014588">
    <property type="entry name" value="ATPase_Atu1862_pred"/>
</dbReference>
<evidence type="ECO:0000259" key="1">
    <source>
        <dbReference type="Pfam" id="PF01935"/>
    </source>
</evidence>
<dbReference type="PATRIC" id="fig|442.7.peg.822"/>
<gene>
    <name evidence="2" type="ORF">AD929_13400</name>
</gene>
<name>A0A149QR36_9PROT</name>
<dbReference type="InterPro" id="IPR027417">
    <property type="entry name" value="P-loop_NTPase"/>
</dbReference>
<dbReference type="InterPro" id="IPR008571">
    <property type="entry name" value="HerA-like"/>
</dbReference>
<dbReference type="PANTHER" id="PTHR42957:SF1">
    <property type="entry name" value="HELICASE MJ1565-RELATED"/>
    <property type="match status" value="1"/>
</dbReference>
<keyword evidence="2" id="KW-0067">ATP-binding</keyword>
<dbReference type="Pfam" id="PF01935">
    <property type="entry name" value="DUF87"/>
    <property type="match status" value="1"/>
</dbReference>
<organism evidence="2 3">
    <name type="scientific">Gluconobacter potus</name>
    <dbReference type="NCBI Taxonomy" id="2724927"/>
    <lineage>
        <taxon>Bacteria</taxon>
        <taxon>Pseudomonadati</taxon>
        <taxon>Pseudomonadota</taxon>
        <taxon>Alphaproteobacteria</taxon>
        <taxon>Acetobacterales</taxon>
        <taxon>Acetobacteraceae</taxon>
        <taxon>Gluconobacter</taxon>
    </lineage>
</organism>
<dbReference type="PIRSF" id="PIRSF034081">
    <property type="entry name" value="ATPase_Atu1862"/>
    <property type="match status" value="1"/>
</dbReference>
<protein>
    <submittedName>
        <fullName evidence="2">ATP-binding protein</fullName>
    </submittedName>
</protein>
<dbReference type="Gene3D" id="3.40.50.300">
    <property type="entry name" value="P-loop containing nucleotide triphosphate hydrolases"/>
    <property type="match status" value="1"/>
</dbReference>
<dbReference type="GO" id="GO:0005524">
    <property type="term" value="F:ATP binding"/>
    <property type="evidence" value="ECO:0007669"/>
    <property type="project" value="UniProtKB-KW"/>
</dbReference>
<dbReference type="Proteomes" id="UP000075573">
    <property type="component" value="Unassembled WGS sequence"/>
</dbReference>
<evidence type="ECO:0000313" key="3">
    <source>
        <dbReference type="Proteomes" id="UP000075573"/>
    </source>
</evidence>
<dbReference type="AlphaFoldDB" id="A0A149QR36"/>
<dbReference type="EMBL" id="LHZB01000119">
    <property type="protein sequence ID" value="KXU99759.1"/>
    <property type="molecule type" value="Genomic_DNA"/>
</dbReference>
<reference evidence="2 3" key="1">
    <citation type="submission" date="2015-06" db="EMBL/GenBank/DDBJ databases">
        <title>Improved classification and identification of acetic acid bacteria using matrix-assisted laser desorption/ionization time-of-flight mass spectrometry; Gluconobacter nephelii and Gluconobacter uchimurae are later heterotypic synonyms of Gluconobacter japonicus and Gluconobacter oxydans, respectively.</title>
        <authorList>
            <person name="Li L."/>
            <person name="Cleenwerck I."/>
            <person name="De Vuyst L."/>
            <person name="Vandamme P."/>
        </authorList>
    </citation>
    <scope>NUCLEOTIDE SEQUENCE [LARGE SCALE GENOMIC DNA]</scope>
    <source>
        <strain evidence="2 3">LMG 1764</strain>
    </source>
</reference>
<sequence>MTSIILGQGRDGSDTCIDLPELLATRLLVQGNSGSGKSHLLRRLLEQTATLVQQVMIDPEGDFVTLADHYGHLVIDVEDQSEASLRAAGERVRAHRASVVLNLEQVEAEMQLRAAGAFLNGMFEAPRAHWYPVLVVVDEAQLFAPVAGGDTSDEARRLSLGAMTNLMCRGRKRGLAGVIATQRLAKLAKNVAAEASNFLMGRTFLDIDMARAADLLGMERRAAESFRDLARGQFMALGPALSRRPKLVTIGPVTTASHATGPVLVPLEPVSAEDLRDIILEPVHEFTPRPRRESRPPPPDLLAQLDAYGAEREAEEPAPAAVVVEADPDQLWSLVAEVVAGEGSDYKPLATLYQDFQLRARIQGLSRNVLELGPFHRMLATIRAGLDRERSESEDWKQAQAIAATLPEDVQGVFLLLARTALDGETCPGDEALARAYGTHSLGRARRQLNYLEEREVIVLQETPLGRRVAIVGLGWQTV</sequence>
<dbReference type="InterPro" id="IPR002789">
    <property type="entry name" value="HerA_central"/>
</dbReference>
<dbReference type="PANTHER" id="PTHR42957">
    <property type="entry name" value="HELICASE MJ1565-RELATED"/>
    <property type="match status" value="1"/>
</dbReference>
<keyword evidence="2" id="KW-0547">Nucleotide-binding</keyword>
<dbReference type="CDD" id="cd01127">
    <property type="entry name" value="TrwB_TraG_TraD_VirD4"/>
    <property type="match status" value="1"/>
</dbReference>
<comment type="caution">
    <text evidence="2">The sequence shown here is derived from an EMBL/GenBank/DDBJ whole genome shotgun (WGS) entry which is preliminary data.</text>
</comment>
<accession>A0A149QR36</accession>
<evidence type="ECO:0000313" key="2">
    <source>
        <dbReference type="EMBL" id="KXU99759.1"/>
    </source>
</evidence>
<dbReference type="RefSeq" id="WP_062497477.1">
    <property type="nucleotide sequence ID" value="NZ_LHZB01000119.1"/>
</dbReference>
<proteinExistence type="predicted"/>
<dbReference type="SUPFAM" id="SSF52540">
    <property type="entry name" value="P-loop containing nucleoside triphosphate hydrolases"/>
    <property type="match status" value="1"/>
</dbReference>
<feature type="domain" description="Helicase HerA central" evidence="1">
    <location>
        <begin position="10"/>
        <end position="72"/>
    </location>
</feature>